<dbReference type="InterPro" id="IPR008271">
    <property type="entry name" value="Ser/Thr_kinase_AS"/>
</dbReference>
<accession>A0A6B2LGP1</accession>
<dbReference type="PANTHER" id="PTHR44329">
    <property type="entry name" value="SERINE/THREONINE-PROTEIN KINASE TNNI3K-RELATED"/>
    <property type="match status" value="1"/>
</dbReference>
<dbReference type="SMART" id="SM00220">
    <property type="entry name" value="S_TKc"/>
    <property type="match status" value="1"/>
</dbReference>
<dbReference type="GO" id="GO:0005524">
    <property type="term" value="F:ATP binding"/>
    <property type="evidence" value="ECO:0007669"/>
    <property type="project" value="UniProtKB-KW"/>
</dbReference>
<feature type="domain" description="Protein kinase" evidence="3">
    <location>
        <begin position="14"/>
        <end position="237"/>
    </location>
</feature>
<evidence type="ECO:0000259" key="3">
    <source>
        <dbReference type="PROSITE" id="PS50011"/>
    </source>
</evidence>
<name>A0A6B2LGP1_9EUKA</name>
<dbReference type="AlphaFoldDB" id="A0A6B2LGP1"/>
<dbReference type="InterPro" id="IPR011009">
    <property type="entry name" value="Kinase-like_dom_sf"/>
</dbReference>
<dbReference type="PROSITE" id="PS00108">
    <property type="entry name" value="PROTEIN_KINASE_ST"/>
    <property type="match status" value="1"/>
</dbReference>
<keyword evidence="2" id="KW-0067">ATP-binding</keyword>
<dbReference type="PROSITE" id="PS50011">
    <property type="entry name" value="PROTEIN_KINASE_DOM"/>
    <property type="match status" value="1"/>
</dbReference>
<protein>
    <recommendedName>
        <fullName evidence="3">Protein kinase domain-containing protein</fullName>
    </recommendedName>
</protein>
<dbReference type="InterPro" id="IPR001245">
    <property type="entry name" value="Ser-Thr/Tyr_kinase_cat_dom"/>
</dbReference>
<dbReference type="Pfam" id="PF07714">
    <property type="entry name" value="PK_Tyr_Ser-Thr"/>
    <property type="match status" value="1"/>
</dbReference>
<evidence type="ECO:0000256" key="2">
    <source>
        <dbReference type="ARBA" id="ARBA00022840"/>
    </source>
</evidence>
<evidence type="ECO:0000256" key="1">
    <source>
        <dbReference type="ARBA" id="ARBA00022741"/>
    </source>
</evidence>
<dbReference type="InterPro" id="IPR000719">
    <property type="entry name" value="Prot_kinase_dom"/>
</dbReference>
<keyword evidence="1" id="KW-0547">Nucleotide-binding</keyword>
<proteinExistence type="predicted"/>
<organism evidence="4">
    <name type="scientific">Arcella intermedia</name>
    <dbReference type="NCBI Taxonomy" id="1963864"/>
    <lineage>
        <taxon>Eukaryota</taxon>
        <taxon>Amoebozoa</taxon>
        <taxon>Tubulinea</taxon>
        <taxon>Elardia</taxon>
        <taxon>Arcellinida</taxon>
        <taxon>Sphaerothecina</taxon>
        <taxon>Arcellidae</taxon>
        <taxon>Arcella</taxon>
    </lineage>
</organism>
<dbReference type="InterPro" id="IPR051681">
    <property type="entry name" value="Ser/Thr_Kinases-Pseudokinases"/>
</dbReference>
<sequence length="237" mass="26801">MTQNIVAWSEVQVDLKAPPMSKGAFGYVYRAKSRGAPVALKLLLEGANYDPNAILHEIEVMSILKHPNVVLWMGMVTGGGRYGILMALEKQSLEEVLYRPNAPLDPLKKWKFTLEICRGMCWLYTHQVFHRDLKPDNILISQNEECKISDFGLSRILPAYESVSEKVAIGSRLWMSPEVLQGTNITSKADVYSFGLIVWQIFTQQALFKEYLDISPPAEALRAFFRGYSEWKAPSLG</sequence>
<dbReference type="SUPFAM" id="SSF56112">
    <property type="entry name" value="Protein kinase-like (PK-like)"/>
    <property type="match status" value="1"/>
</dbReference>
<evidence type="ECO:0000313" key="4">
    <source>
        <dbReference type="EMBL" id="NDV35990.1"/>
    </source>
</evidence>
<dbReference type="PIRSF" id="PIRSF000654">
    <property type="entry name" value="Integrin-linked_kinase"/>
    <property type="match status" value="1"/>
</dbReference>
<dbReference type="GO" id="GO:0004674">
    <property type="term" value="F:protein serine/threonine kinase activity"/>
    <property type="evidence" value="ECO:0007669"/>
    <property type="project" value="TreeGrafter"/>
</dbReference>
<dbReference type="EMBL" id="GIBP01007021">
    <property type="protein sequence ID" value="NDV35990.1"/>
    <property type="molecule type" value="Transcribed_RNA"/>
</dbReference>
<dbReference type="Gene3D" id="1.10.510.10">
    <property type="entry name" value="Transferase(Phosphotransferase) domain 1"/>
    <property type="match status" value="1"/>
</dbReference>
<dbReference type="Gene3D" id="3.30.200.20">
    <property type="entry name" value="Phosphorylase Kinase, domain 1"/>
    <property type="match status" value="1"/>
</dbReference>
<reference evidence="4" key="1">
    <citation type="journal article" date="2020" name="J. Eukaryot. Microbiol.">
        <title>De novo Sequencing, Assembly and Annotation of the Transcriptome for the Free-Living Testate Amoeba Arcella intermedia.</title>
        <authorList>
            <person name="Ribeiro G.M."/>
            <person name="Porfirio-Sousa A.L."/>
            <person name="Maurer-Alcala X.X."/>
            <person name="Katz L.A."/>
            <person name="Lahr D.J.G."/>
        </authorList>
    </citation>
    <scope>NUCLEOTIDE SEQUENCE</scope>
</reference>